<dbReference type="AlphaFoldDB" id="A0A392M6N3"/>
<dbReference type="Proteomes" id="UP000265520">
    <property type="component" value="Unassembled WGS sequence"/>
</dbReference>
<protein>
    <submittedName>
        <fullName evidence="1">Putative ribonuclease H protein</fullName>
    </submittedName>
</protein>
<gene>
    <name evidence="1" type="ORF">A2U01_0003927</name>
</gene>
<name>A0A392M6N3_9FABA</name>
<dbReference type="EMBL" id="LXQA010004670">
    <property type="protein sequence ID" value="MCH83112.1"/>
    <property type="molecule type" value="Genomic_DNA"/>
</dbReference>
<reference evidence="1 2" key="1">
    <citation type="journal article" date="2018" name="Front. Plant Sci.">
        <title>Red Clover (Trifolium pratense) and Zigzag Clover (T. medium) - A Picture of Genomic Similarities and Differences.</title>
        <authorList>
            <person name="Dluhosova J."/>
            <person name="Istvanek J."/>
            <person name="Nedelnik J."/>
            <person name="Repkova J."/>
        </authorList>
    </citation>
    <scope>NUCLEOTIDE SEQUENCE [LARGE SCALE GENOMIC DNA]</scope>
    <source>
        <strain evidence="2">cv. 10/8</strain>
        <tissue evidence="1">Leaf</tissue>
    </source>
</reference>
<evidence type="ECO:0000313" key="2">
    <source>
        <dbReference type="Proteomes" id="UP000265520"/>
    </source>
</evidence>
<evidence type="ECO:0000313" key="1">
    <source>
        <dbReference type="EMBL" id="MCH83112.1"/>
    </source>
</evidence>
<proteinExistence type="predicted"/>
<organism evidence="1 2">
    <name type="scientific">Trifolium medium</name>
    <dbReference type="NCBI Taxonomy" id="97028"/>
    <lineage>
        <taxon>Eukaryota</taxon>
        <taxon>Viridiplantae</taxon>
        <taxon>Streptophyta</taxon>
        <taxon>Embryophyta</taxon>
        <taxon>Tracheophyta</taxon>
        <taxon>Spermatophyta</taxon>
        <taxon>Magnoliopsida</taxon>
        <taxon>eudicotyledons</taxon>
        <taxon>Gunneridae</taxon>
        <taxon>Pentapetalae</taxon>
        <taxon>rosids</taxon>
        <taxon>fabids</taxon>
        <taxon>Fabales</taxon>
        <taxon>Fabaceae</taxon>
        <taxon>Papilionoideae</taxon>
        <taxon>50 kb inversion clade</taxon>
        <taxon>NPAAA clade</taxon>
        <taxon>Hologalegina</taxon>
        <taxon>IRL clade</taxon>
        <taxon>Trifolieae</taxon>
        <taxon>Trifolium</taxon>
    </lineage>
</organism>
<sequence>MSNGMAAELSEMSMADGASITVGREGRVTGWNIIRRNGNLLVADWEVKIYHIYPEVNQCADVLANMECNESTRDMVFDQPPREVVPVLSDDGSGVSFAIV</sequence>
<accession>A0A392M6N3</accession>
<comment type="caution">
    <text evidence="1">The sequence shown here is derived from an EMBL/GenBank/DDBJ whole genome shotgun (WGS) entry which is preliminary data.</text>
</comment>
<keyword evidence="2" id="KW-1185">Reference proteome</keyword>